<proteinExistence type="predicted"/>
<dbReference type="KEGG" id="tje:TJEJU_2692"/>
<accession>A0A238UB17</accession>
<protein>
    <submittedName>
        <fullName evidence="1">Uncharacterized protein</fullName>
    </submittedName>
</protein>
<reference evidence="1 2" key="1">
    <citation type="submission" date="2017-07" db="EMBL/GenBank/DDBJ databases">
        <authorList>
            <person name="Sun Z.S."/>
            <person name="Albrecht U."/>
            <person name="Echele G."/>
            <person name="Lee C.C."/>
        </authorList>
    </citation>
    <scope>NUCLEOTIDE SEQUENCE [LARGE SCALE GENOMIC DNA]</scope>
    <source>
        <strain evidence="2">type strain: KCTC 22618</strain>
    </source>
</reference>
<dbReference type="AlphaFoldDB" id="A0A238UB17"/>
<evidence type="ECO:0000313" key="2">
    <source>
        <dbReference type="Proteomes" id="UP000215214"/>
    </source>
</evidence>
<sequence length="72" mass="8712">MEDEKNWKYCGGMHLKDVITFEKRYGWTYNNDTIFLKKKPYATYYLKLKLDGSYYLILKSFSKKDSSIFCNK</sequence>
<dbReference type="RefSeq" id="WP_095072857.1">
    <property type="nucleotide sequence ID" value="NZ_LT899436.1"/>
</dbReference>
<keyword evidence="2" id="KW-1185">Reference proteome</keyword>
<dbReference type="EMBL" id="LT899436">
    <property type="protein sequence ID" value="SNR16371.1"/>
    <property type="molecule type" value="Genomic_DNA"/>
</dbReference>
<evidence type="ECO:0000313" key="1">
    <source>
        <dbReference type="EMBL" id="SNR16371.1"/>
    </source>
</evidence>
<dbReference type="OrthoDB" id="11618at104267"/>
<gene>
    <name evidence="1" type="ORF">TJEJU_2692</name>
</gene>
<name>A0A238UB17_9FLAO</name>
<organism evidence="1 2">
    <name type="scientific">Tenacibaculum jejuense</name>
    <dbReference type="NCBI Taxonomy" id="584609"/>
    <lineage>
        <taxon>Bacteria</taxon>
        <taxon>Pseudomonadati</taxon>
        <taxon>Bacteroidota</taxon>
        <taxon>Flavobacteriia</taxon>
        <taxon>Flavobacteriales</taxon>
        <taxon>Flavobacteriaceae</taxon>
        <taxon>Tenacibaculum</taxon>
    </lineage>
</organism>
<dbReference type="Proteomes" id="UP000215214">
    <property type="component" value="Chromosome TJEJU"/>
</dbReference>